<dbReference type="InterPro" id="IPR027417">
    <property type="entry name" value="P-loop_NTPase"/>
</dbReference>
<keyword evidence="15" id="KW-0804">Transcription</keyword>
<evidence type="ECO:0000256" key="3">
    <source>
        <dbReference type="ARBA" id="ARBA00012551"/>
    </source>
</evidence>
<evidence type="ECO:0000256" key="8">
    <source>
        <dbReference type="ARBA" id="ARBA00022801"/>
    </source>
</evidence>
<organism evidence="23 24">
    <name type="scientific">Mycena chlorophos</name>
    <name type="common">Agaric fungus</name>
    <name type="synonym">Agaricus chlorophos</name>
    <dbReference type="NCBI Taxonomy" id="658473"/>
    <lineage>
        <taxon>Eukaryota</taxon>
        <taxon>Fungi</taxon>
        <taxon>Dikarya</taxon>
        <taxon>Basidiomycota</taxon>
        <taxon>Agaricomycotina</taxon>
        <taxon>Agaricomycetes</taxon>
        <taxon>Agaricomycetidae</taxon>
        <taxon>Agaricales</taxon>
        <taxon>Marasmiineae</taxon>
        <taxon>Mycenaceae</taxon>
        <taxon>Mycena</taxon>
    </lineage>
</organism>
<dbReference type="InterPro" id="IPR042487">
    <property type="entry name" value="RuvBL1/2_DNA/RNA_bd_dom"/>
</dbReference>
<protein>
    <recommendedName>
        <fullName evidence="3">DNA helicase</fullName>
        <ecNumber evidence="3">3.6.4.12</ecNumber>
    </recommendedName>
</protein>
<dbReference type="Pfam" id="PF06068">
    <property type="entry name" value="TIP49"/>
    <property type="match status" value="1"/>
</dbReference>
<evidence type="ECO:0000256" key="15">
    <source>
        <dbReference type="ARBA" id="ARBA00023163"/>
    </source>
</evidence>
<feature type="compositionally biased region" description="Low complexity" evidence="21">
    <location>
        <begin position="1652"/>
        <end position="1663"/>
    </location>
</feature>
<keyword evidence="13" id="KW-0805">Transcription regulation</keyword>
<feature type="compositionally biased region" description="Polar residues" evidence="21">
    <location>
        <begin position="1539"/>
        <end position="1549"/>
    </location>
</feature>
<evidence type="ECO:0000256" key="20">
    <source>
        <dbReference type="PROSITE-ProRule" id="PRU00134"/>
    </source>
</evidence>
<keyword evidence="5" id="KW-0547">Nucleotide-binding</keyword>
<dbReference type="InterPro" id="IPR027238">
    <property type="entry name" value="RuvB-like"/>
</dbReference>
<feature type="region of interest" description="Disordered" evidence="21">
    <location>
        <begin position="725"/>
        <end position="803"/>
    </location>
</feature>
<comment type="function">
    <text evidence="18">DNA helicase which participates in several chromatin remodeling complexes, including the SWR1 and the INO80 complexes. The SWR1 complex mediates the ATP-dependent exchange of histone H2A for the H2A variant HZT1 leading to transcriptional regulation of selected genes by chromatin remodeling. The INO80 complex remodels chromatin by shifting nucleosomes and is involved in DNA repair. Also involved in pre-rRNA processing.</text>
</comment>
<dbReference type="SMART" id="SM00382">
    <property type="entry name" value="AAA"/>
    <property type="match status" value="1"/>
</dbReference>
<dbReference type="SUPFAM" id="SSF144232">
    <property type="entry name" value="HIT/MYND zinc finger-like"/>
    <property type="match status" value="1"/>
</dbReference>
<evidence type="ECO:0000256" key="6">
    <source>
        <dbReference type="ARBA" id="ARBA00022763"/>
    </source>
</evidence>
<evidence type="ECO:0000259" key="22">
    <source>
        <dbReference type="PROSITE" id="PS50865"/>
    </source>
</evidence>
<evidence type="ECO:0000256" key="12">
    <source>
        <dbReference type="ARBA" id="ARBA00022853"/>
    </source>
</evidence>
<keyword evidence="7 20" id="KW-0863">Zinc-finger</keyword>
<evidence type="ECO:0000256" key="5">
    <source>
        <dbReference type="ARBA" id="ARBA00022741"/>
    </source>
</evidence>
<feature type="compositionally biased region" description="Low complexity" evidence="21">
    <location>
        <begin position="749"/>
        <end position="793"/>
    </location>
</feature>
<proteinExistence type="inferred from homology"/>
<comment type="subcellular location">
    <subcellularLocation>
        <location evidence="1">Nucleus</location>
    </subcellularLocation>
</comment>
<keyword evidence="24" id="KW-1185">Reference proteome</keyword>
<feature type="domain" description="MYND-type" evidence="22">
    <location>
        <begin position="1327"/>
        <end position="1369"/>
    </location>
</feature>
<comment type="catalytic activity">
    <reaction evidence="19">
        <text>ATP + H2O = ADP + phosphate + H(+)</text>
        <dbReference type="Rhea" id="RHEA:13065"/>
        <dbReference type="ChEBI" id="CHEBI:15377"/>
        <dbReference type="ChEBI" id="CHEBI:15378"/>
        <dbReference type="ChEBI" id="CHEBI:30616"/>
        <dbReference type="ChEBI" id="CHEBI:43474"/>
        <dbReference type="ChEBI" id="CHEBI:456216"/>
        <dbReference type="EC" id="3.6.4.12"/>
    </reaction>
</comment>
<sequence>MSFVASTSAPVAHKAVPPPAATTAGRSSRIAPHSHIKGLGLAADGSANPDGAGFVGQVNAREACGVIVDLIKSRKFSGRALLLVGAPGTGKTALALAVSQELGAKVPFCPIVGSEVYSTEVKKTEVLAEAFRRAIGLRIKETKEIYEGEVTELTPTESENPLSGYGKTVSHVVIGLKTVRGTKQLRMDPSVYEAILKEKIVVGDVIYVEHQTGAVKRVGRSDAYASAYDLESETYVPLPKGDVHKRKELVQDVTLGDLDAANARPQGGQDIMSVMGSLVKSGRTEITDKLRREVNKVVQGYVDQGVAEVVPGVVFVDEVHMLDIECFTYLNALLESPMAPTVILATNRGNSLVRGTSDIVSPHGIPVDLLDRCMMVKTDTYTREQIGRVVQLRANVEGLRLGDGVLERLAGEGEKASLRYALQLLTPASILARLGGRAQIEVEDIGEMNELFLDAKTSAGMIGESGGFLGSLCFLSLFPLTLDLLFSTTMRESNFAFPAQNKACVCITSQLYDRRALDTSSPLPLFNSLTHLTYLTSTSPRIREIMTMDGGLERLVRILHDFCMSPPPPASPSAFYGLLPSTYRAPRGAPQLNPPAGQFDKHAAYRFSLAFQCVVNIGVRGSEPIRSRVVQAGTLDVVGCILEAWLAGRGFAVGPSTSATGLPRETREARAARRAAAAARGRLEQAVANPAPERLLAIDTYIPPAEDIDAAPTPIVRDRSATVVRRLDDQQQQQLPQLRQPIPTPPSPSLSVISTASTGARTRSRASSVASPVTISRASPVSSSRASPSPSTRTDTDTDGDGDVEMVAAGVAGLGVAGGAASASASPSPPPLNDQAPPTAMNMNMNMNMNMMTAMLGMEGMTMMGLARDPRIAGAEDGMGIQGMGIGGEEGMDAEALMNTDVGLLGLDGMAMMGMNMNMGMNLPDPLMMGMGLGPDSETRADTDADAEESDAGTTTLQTQTPRAGLVRLPSASPEAGPSNTANDDDDEEGEVVAAVRSNGTMRRTGTVRANSVRSVFADSPATATTNRARDRADTARPPTAPSPLTTTMPPARVITAPARPPLPSPIPFGRNGRQNAHMGPLPAMPPATAAPRTREREERHHHSHAHPTGPYRDEDVLLSLQLLAYLSKYPHVRQAFYKKRNGFHPASPLAVMAAKAQAEAAAAEMPKPPEIVREGGAAKSKSPPPQTTTRSTESSKGRTGSQQGSQQLAFLRALGVPTSGGGKEKGKAKVVATQPKPAQAVTAAPVVVAAAATATAAPNPATARPGYETNVFSLVERFTFRPSSSETDLPNPPPRLPPEIQYWAGVIMRNACRKDDSRGGIRQCANMLCGRWEEYPREFAKCRRCRKAKYCGKECQSTAWSEGHRFWCSAKEGDEPAPEANAAPAAANGVAVSASNATITPADPAAAARPAIGLPPRVGDRALNRVFDRNPDGDAEVVGAGVLRRERRERREREGFAVPARSPTATDAATIRGFAIPAHQVAAGAVVGGAPVNAVAGPSRVRYQDATTSTTTRDRERERGPHPLGPIGSPVPARRDTASTTTHPRDINMSTSFATFDTYLAERQRHETAVASGQSHLLHHPQPQNLNNANTAQMLAAGRTSASAFVPSQRRPTNQYGANTLRPAPARASSSGMTLEEATAVVNAVAAAAASASSSASSSASGVGAGEDMVVE</sequence>
<gene>
    <name evidence="23" type="ORF">MCHLO_06783</name>
</gene>
<dbReference type="InterPro" id="IPR041048">
    <property type="entry name" value="RuvB-like_C"/>
</dbReference>
<dbReference type="Gene3D" id="6.10.140.2220">
    <property type="match status" value="1"/>
</dbReference>
<evidence type="ECO:0000256" key="7">
    <source>
        <dbReference type="ARBA" id="ARBA00022771"/>
    </source>
</evidence>
<dbReference type="Proteomes" id="UP000815677">
    <property type="component" value="Unassembled WGS sequence"/>
</dbReference>
<dbReference type="EC" id="3.6.4.12" evidence="3"/>
<evidence type="ECO:0000256" key="1">
    <source>
        <dbReference type="ARBA" id="ARBA00004123"/>
    </source>
</evidence>
<dbReference type="PANTHER" id="PTHR11093">
    <property type="entry name" value="RUVB-RELATED REPTIN AND PONTIN"/>
    <property type="match status" value="1"/>
</dbReference>
<feature type="region of interest" description="Disordered" evidence="21">
    <location>
        <begin position="1603"/>
        <end position="1628"/>
    </location>
</feature>
<evidence type="ECO:0000256" key="10">
    <source>
        <dbReference type="ARBA" id="ARBA00022833"/>
    </source>
</evidence>
<feature type="compositionally biased region" description="Polar residues" evidence="21">
    <location>
        <begin position="1188"/>
        <end position="1206"/>
    </location>
</feature>
<feature type="region of interest" description="Disordered" evidence="21">
    <location>
        <begin position="1499"/>
        <end position="1549"/>
    </location>
</feature>
<evidence type="ECO:0000256" key="18">
    <source>
        <dbReference type="ARBA" id="ARBA00025345"/>
    </source>
</evidence>
<keyword evidence="16" id="KW-0234">DNA repair</keyword>
<feature type="region of interest" description="Disordered" evidence="21">
    <location>
        <begin position="1652"/>
        <end position="1673"/>
    </location>
</feature>
<evidence type="ECO:0000256" key="11">
    <source>
        <dbReference type="ARBA" id="ARBA00022840"/>
    </source>
</evidence>
<comment type="similarity">
    <text evidence="2">Belongs to the RuvB family.</text>
</comment>
<evidence type="ECO:0000256" key="2">
    <source>
        <dbReference type="ARBA" id="ARBA00007519"/>
    </source>
</evidence>
<evidence type="ECO:0000256" key="19">
    <source>
        <dbReference type="ARBA" id="ARBA00047995"/>
    </source>
</evidence>
<keyword evidence="14" id="KW-0010">Activator</keyword>
<dbReference type="SUPFAM" id="SSF52540">
    <property type="entry name" value="P-loop containing nucleoside triphosphate hydrolases"/>
    <property type="match status" value="1"/>
</dbReference>
<dbReference type="Gene3D" id="1.10.8.60">
    <property type="match status" value="1"/>
</dbReference>
<keyword evidence="9" id="KW-0347">Helicase</keyword>
<feature type="region of interest" description="Disordered" evidence="21">
    <location>
        <begin position="933"/>
        <end position="990"/>
    </location>
</feature>
<keyword evidence="4" id="KW-0479">Metal-binding</keyword>
<dbReference type="Gene3D" id="2.40.50.360">
    <property type="entry name" value="RuvB-like helicase, domain II"/>
    <property type="match status" value="1"/>
</dbReference>
<feature type="region of interest" description="Disordered" evidence="21">
    <location>
        <begin position="1020"/>
        <end position="1051"/>
    </location>
</feature>
<keyword evidence="8" id="KW-0378">Hydrolase</keyword>
<keyword evidence="11" id="KW-0067">ATP-binding</keyword>
<evidence type="ECO:0000313" key="23">
    <source>
        <dbReference type="EMBL" id="GAT49472.1"/>
    </source>
</evidence>
<evidence type="ECO:0000256" key="16">
    <source>
        <dbReference type="ARBA" id="ARBA00023204"/>
    </source>
</evidence>
<reference evidence="23" key="1">
    <citation type="submission" date="2014-09" db="EMBL/GenBank/DDBJ databases">
        <title>Genome sequence of the luminous mushroom Mycena chlorophos for searching fungal bioluminescence genes.</title>
        <authorList>
            <person name="Tanaka Y."/>
            <person name="Kasuga D."/>
            <person name="Oba Y."/>
            <person name="Hase S."/>
            <person name="Sato K."/>
            <person name="Oba Y."/>
            <person name="Sakakibara Y."/>
        </authorList>
    </citation>
    <scope>NUCLEOTIDE SEQUENCE</scope>
</reference>
<evidence type="ECO:0000256" key="21">
    <source>
        <dbReference type="SAM" id="MobiDB-lite"/>
    </source>
</evidence>
<evidence type="ECO:0000256" key="17">
    <source>
        <dbReference type="ARBA" id="ARBA00023242"/>
    </source>
</evidence>
<dbReference type="EMBL" id="DF845521">
    <property type="protein sequence ID" value="GAT49472.1"/>
    <property type="molecule type" value="Genomic_DNA"/>
</dbReference>
<accession>A0ABQ0LEC6</accession>
<feature type="region of interest" description="Disordered" evidence="21">
    <location>
        <begin position="1"/>
        <end position="30"/>
    </location>
</feature>
<dbReference type="Gene3D" id="3.40.50.300">
    <property type="entry name" value="P-loop containing nucleotide triphosphate hydrolases"/>
    <property type="match status" value="1"/>
</dbReference>
<dbReference type="PROSITE" id="PS50865">
    <property type="entry name" value="ZF_MYND_2"/>
    <property type="match status" value="1"/>
</dbReference>
<name>A0ABQ0LEC6_MYCCL</name>
<feature type="compositionally biased region" description="Low complexity" evidence="21">
    <location>
        <begin position="730"/>
        <end position="741"/>
    </location>
</feature>
<feature type="compositionally biased region" description="Basic and acidic residues" evidence="21">
    <location>
        <begin position="1513"/>
        <end position="1522"/>
    </location>
</feature>
<dbReference type="InterPro" id="IPR010339">
    <property type="entry name" value="TIP49_P-loop"/>
</dbReference>
<feature type="region of interest" description="Disordered" evidence="21">
    <location>
        <begin position="1162"/>
        <end position="1206"/>
    </location>
</feature>
<dbReference type="Pfam" id="PF01753">
    <property type="entry name" value="zf-MYND"/>
    <property type="match status" value="1"/>
</dbReference>
<keyword evidence="17" id="KW-0539">Nucleus</keyword>
<dbReference type="InterPro" id="IPR002893">
    <property type="entry name" value="Znf_MYND"/>
</dbReference>
<keyword evidence="10" id="KW-0862">Zinc</keyword>
<evidence type="ECO:0000256" key="13">
    <source>
        <dbReference type="ARBA" id="ARBA00023015"/>
    </source>
</evidence>
<evidence type="ECO:0000256" key="9">
    <source>
        <dbReference type="ARBA" id="ARBA00022806"/>
    </source>
</evidence>
<feature type="region of interest" description="Disordered" evidence="21">
    <location>
        <begin position="1071"/>
        <end position="1113"/>
    </location>
</feature>
<evidence type="ECO:0000256" key="14">
    <source>
        <dbReference type="ARBA" id="ARBA00023159"/>
    </source>
</evidence>
<dbReference type="Pfam" id="PF17856">
    <property type="entry name" value="TIP49_C"/>
    <property type="match status" value="1"/>
</dbReference>
<evidence type="ECO:0000313" key="24">
    <source>
        <dbReference type="Proteomes" id="UP000815677"/>
    </source>
</evidence>
<dbReference type="InterPro" id="IPR003593">
    <property type="entry name" value="AAA+_ATPase"/>
</dbReference>
<feature type="region of interest" description="Disordered" evidence="21">
    <location>
        <begin position="818"/>
        <end position="837"/>
    </location>
</feature>
<keyword evidence="12" id="KW-0156">Chromatin regulator</keyword>
<keyword evidence="6" id="KW-0227">DNA damage</keyword>
<evidence type="ECO:0000256" key="4">
    <source>
        <dbReference type="ARBA" id="ARBA00022723"/>
    </source>
</evidence>